<accession>A0A841BZD6</accession>
<dbReference type="PANTHER" id="PTHR35908">
    <property type="entry name" value="HYPOTHETICAL FUSION PROTEIN"/>
    <property type="match status" value="1"/>
</dbReference>
<dbReference type="PANTHER" id="PTHR35908:SF1">
    <property type="entry name" value="CONSERVED PROTEIN"/>
    <property type="match status" value="1"/>
</dbReference>
<keyword evidence="3" id="KW-1185">Reference proteome</keyword>
<comment type="caution">
    <text evidence="2">The sequence shown here is derived from an EMBL/GenBank/DDBJ whole genome shotgun (WGS) entry which is preliminary data.</text>
</comment>
<dbReference type="EMBL" id="JACHMN010000003">
    <property type="protein sequence ID" value="MBB5874517.1"/>
    <property type="molecule type" value="Genomic_DNA"/>
</dbReference>
<gene>
    <name evidence="2" type="ORF">F4553_007951</name>
</gene>
<dbReference type="Proteomes" id="UP000587527">
    <property type="component" value="Unassembled WGS sequence"/>
</dbReference>
<dbReference type="SUPFAM" id="SSF54593">
    <property type="entry name" value="Glyoxalase/Bleomycin resistance protein/Dihydroxybiphenyl dioxygenase"/>
    <property type="match status" value="1"/>
</dbReference>
<dbReference type="Pfam" id="PF18029">
    <property type="entry name" value="Glyoxalase_6"/>
    <property type="match status" value="2"/>
</dbReference>
<dbReference type="Gene3D" id="3.10.180.10">
    <property type="entry name" value="2,3-Dihydroxybiphenyl 1,2-Dioxygenase, domain 1"/>
    <property type="match status" value="2"/>
</dbReference>
<evidence type="ECO:0000259" key="1">
    <source>
        <dbReference type="Pfam" id="PF18029"/>
    </source>
</evidence>
<dbReference type="AlphaFoldDB" id="A0A841BZD6"/>
<dbReference type="InterPro" id="IPR041581">
    <property type="entry name" value="Glyoxalase_6"/>
</dbReference>
<organism evidence="2 3">
    <name type="scientific">Allocatelliglobosispora scoriae</name>
    <dbReference type="NCBI Taxonomy" id="643052"/>
    <lineage>
        <taxon>Bacteria</taxon>
        <taxon>Bacillati</taxon>
        <taxon>Actinomycetota</taxon>
        <taxon>Actinomycetes</taxon>
        <taxon>Micromonosporales</taxon>
        <taxon>Micromonosporaceae</taxon>
        <taxon>Allocatelliglobosispora</taxon>
    </lineage>
</organism>
<reference evidence="2 3" key="1">
    <citation type="submission" date="2020-08" db="EMBL/GenBank/DDBJ databases">
        <title>Sequencing the genomes of 1000 actinobacteria strains.</title>
        <authorList>
            <person name="Klenk H.-P."/>
        </authorList>
    </citation>
    <scope>NUCLEOTIDE SEQUENCE [LARGE SCALE GENOMIC DNA]</scope>
    <source>
        <strain evidence="2 3">DSM 45362</strain>
    </source>
</reference>
<proteinExistence type="predicted"/>
<dbReference type="RefSeq" id="WP_184846705.1">
    <property type="nucleotide sequence ID" value="NZ_JACHMN010000003.1"/>
</dbReference>
<feature type="domain" description="Glyoxalase-like" evidence="1">
    <location>
        <begin position="9"/>
        <end position="111"/>
    </location>
</feature>
<dbReference type="InterPro" id="IPR029068">
    <property type="entry name" value="Glyas_Bleomycin-R_OHBP_Dase"/>
</dbReference>
<evidence type="ECO:0000313" key="3">
    <source>
        <dbReference type="Proteomes" id="UP000587527"/>
    </source>
</evidence>
<sequence length="231" mass="25340">MSLAQFKAISLDAYRPARLARFWANALNATPVELRDGTARIDDIPSHHGETSIWISPAEKPVPHPVRVRLGIELHDQDLAALTAAGAVVHDNPSDAHPWWTLADPEGNPFRAHRFTDGPAGRPRQACELTVECDDPNTLAGWWATVTAGRVMDGSRIVDAAGFPWPSWTFEPAGQPKNAKNRLYWEVSLTEPSPDGLVRLGATVLRGPDADIDWWIMADPEGNEFCAFPPA</sequence>
<name>A0A841BZD6_9ACTN</name>
<evidence type="ECO:0000313" key="2">
    <source>
        <dbReference type="EMBL" id="MBB5874517.1"/>
    </source>
</evidence>
<protein>
    <recommendedName>
        <fullName evidence="1">Glyoxalase-like domain-containing protein</fullName>
    </recommendedName>
</protein>
<feature type="domain" description="Glyoxalase-like" evidence="1">
    <location>
        <begin position="129"/>
        <end position="227"/>
    </location>
</feature>